<dbReference type="PANTHER" id="PTHR43877">
    <property type="entry name" value="AMINOALKYLPHOSPHONATE N-ACETYLTRANSFERASE-RELATED-RELATED"/>
    <property type="match status" value="1"/>
</dbReference>
<organism evidence="4 5">
    <name type="scientific">Amycolatopsis nalaikhensis</name>
    <dbReference type="NCBI Taxonomy" id="715472"/>
    <lineage>
        <taxon>Bacteria</taxon>
        <taxon>Bacillati</taxon>
        <taxon>Actinomycetota</taxon>
        <taxon>Actinomycetes</taxon>
        <taxon>Pseudonocardiales</taxon>
        <taxon>Pseudonocardiaceae</taxon>
        <taxon>Amycolatopsis</taxon>
    </lineage>
</organism>
<evidence type="ECO:0000313" key="4">
    <source>
        <dbReference type="EMBL" id="WIV56004.1"/>
    </source>
</evidence>
<dbReference type="PROSITE" id="PS51186">
    <property type="entry name" value="GNAT"/>
    <property type="match status" value="1"/>
</dbReference>
<feature type="domain" description="N-acetyltransferase" evidence="3">
    <location>
        <begin position="2"/>
        <end position="139"/>
    </location>
</feature>
<name>A0ABY8XK48_9PSEU</name>
<dbReference type="InterPro" id="IPR000182">
    <property type="entry name" value="GNAT_dom"/>
</dbReference>
<protein>
    <submittedName>
        <fullName evidence="4">GNAT family N-acetyltransferase</fullName>
    </submittedName>
</protein>
<reference evidence="4 5" key="1">
    <citation type="submission" date="2023-06" db="EMBL/GenBank/DDBJ databases">
        <authorList>
            <person name="Oyuntsetseg B."/>
            <person name="Kim S.B."/>
        </authorList>
    </citation>
    <scope>NUCLEOTIDE SEQUENCE [LARGE SCALE GENOMIC DNA]</scope>
    <source>
        <strain evidence="4 5">2-2</strain>
    </source>
</reference>
<keyword evidence="2" id="KW-0012">Acyltransferase</keyword>
<dbReference type="Proteomes" id="UP001227101">
    <property type="component" value="Chromosome"/>
</dbReference>
<gene>
    <name evidence="4" type="ORF">QP939_45610</name>
</gene>
<evidence type="ECO:0000259" key="3">
    <source>
        <dbReference type="PROSITE" id="PS51186"/>
    </source>
</evidence>
<dbReference type="CDD" id="cd04301">
    <property type="entry name" value="NAT_SF"/>
    <property type="match status" value="1"/>
</dbReference>
<dbReference type="RefSeq" id="WP_285453065.1">
    <property type="nucleotide sequence ID" value="NZ_CP127173.1"/>
</dbReference>
<dbReference type="Pfam" id="PF00583">
    <property type="entry name" value="Acetyltransf_1"/>
    <property type="match status" value="1"/>
</dbReference>
<keyword evidence="5" id="KW-1185">Reference proteome</keyword>
<keyword evidence="1" id="KW-0808">Transferase</keyword>
<evidence type="ECO:0000313" key="5">
    <source>
        <dbReference type="Proteomes" id="UP001227101"/>
    </source>
</evidence>
<evidence type="ECO:0000256" key="1">
    <source>
        <dbReference type="ARBA" id="ARBA00022679"/>
    </source>
</evidence>
<dbReference type="EMBL" id="CP127173">
    <property type="protein sequence ID" value="WIV56004.1"/>
    <property type="molecule type" value="Genomic_DNA"/>
</dbReference>
<evidence type="ECO:0000256" key="2">
    <source>
        <dbReference type="ARBA" id="ARBA00023315"/>
    </source>
</evidence>
<dbReference type="InterPro" id="IPR016181">
    <property type="entry name" value="Acyl_CoA_acyltransferase"/>
</dbReference>
<dbReference type="InterPro" id="IPR050832">
    <property type="entry name" value="Bact_Acetyltransf"/>
</dbReference>
<dbReference type="Gene3D" id="3.40.630.30">
    <property type="match status" value="1"/>
</dbReference>
<accession>A0ABY8XK48</accession>
<dbReference type="SUPFAM" id="SSF55729">
    <property type="entry name" value="Acyl-CoA N-acyltransferases (Nat)"/>
    <property type="match status" value="1"/>
</dbReference>
<proteinExistence type="predicted"/>
<sequence length="139" mass="15341">MTAFRPARLEDAPRIAELLTQLGYPGELEAVAGRLALLLRSPTHLVLVDTRVDGCVTAERRLVLHQDEHVEITGLVVDAAVRRSGLGRALVRAAEQWAVRHGVPAVVVRSNVVRPESHAFYEAAGYRRTATSHSYRRTV</sequence>